<dbReference type="Proteomes" id="UP000887566">
    <property type="component" value="Unplaced"/>
</dbReference>
<evidence type="ECO:0000313" key="2">
    <source>
        <dbReference type="WBParaSite" id="PSAMB.scaffold2500size22876.g17987.t1"/>
    </source>
</evidence>
<name>A0A914VU39_9BILA</name>
<sequence length="86" mass="9939">MQQRDHHYSLQRFSSSTAFERVLRRTYSVIFFAHHHETLNSNSHTDYSCVFGYSSHCSHSRINGSYGSTEGDAFDSSQCSYADQIY</sequence>
<proteinExistence type="predicted"/>
<evidence type="ECO:0000313" key="1">
    <source>
        <dbReference type="Proteomes" id="UP000887566"/>
    </source>
</evidence>
<dbReference type="WBParaSite" id="PSAMB.scaffold2500size22876.g17987.t1">
    <property type="protein sequence ID" value="PSAMB.scaffold2500size22876.g17987.t1"/>
    <property type="gene ID" value="PSAMB.scaffold2500size22876.g17987"/>
</dbReference>
<accession>A0A914VU39</accession>
<organism evidence="1 2">
    <name type="scientific">Plectus sambesii</name>
    <dbReference type="NCBI Taxonomy" id="2011161"/>
    <lineage>
        <taxon>Eukaryota</taxon>
        <taxon>Metazoa</taxon>
        <taxon>Ecdysozoa</taxon>
        <taxon>Nematoda</taxon>
        <taxon>Chromadorea</taxon>
        <taxon>Plectida</taxon>
        <taxon>Plectina</taxon>
        <taxon>Plectoidea</taxon>
        <taxon>Plectidae</taxon>
        <taxon>Plectus</taxon>
    </lineage>
</organism>
<reference evidence="2" key="1">
    <citation type="submission" date="2022-11" db="UniProtKB">
        <authorList>
            <consortium name="WormBaseParasite"/>
        </authorList>
    </citation>
    <scope>IDENTIFICATION</scope>
</reference>
<protein>
    <submittedName>
        <fullName evidence="2">Uncharacterized protein</fullName>
    </submittedName>
</protein>
<dbReference type="AlphaFoldDB" id="A0A914VU39"/>
<keyword evidence="1" id="KW-1185">Reference proteome</keyword>